<dbReference type="PANTHER" id="PTHR24198:SF165">
    <property type="entry name" value="ANKYRIN REPEAT-CONTAINING PROTEIN-RELATED"/>
    <property type="match status" value="1"/>
</dbReference>
<comment type="caution">
    <text evidence="5">The sequence shown here is derived from an EMBL/GenBank/DDBJ whole genome shotgun (WGS) entry which is preliminary data.</text>
</comment>
<keyword evidence="2 3" id="KW-0040">ANK repeat</keyword>
<dbReference type="SMART" id="SM00248">
    <property type="entry name" value="ANK"/>
    <property type="match status" value="11"/>
</dbReference>
<dbReference type="Gene3D" id="1.25.40.20">
    <property type="entry name" value="Ankyrin repeat-containing domain"/>
    <property type="match status" value="6"/>
</dbReference>
<keyword evidence="4" id="KW-0812">Transmembrane</keyword>
<dbReference type="InterPro" id="IPR036770">
    <property type="entry name" value="Ankyrin_rpt-contain_sf"/>
</dbReference>
<keyword evidence="1" id="KW-0677">Repeat</keyword>
<feature type="repeat" description="ANK" evidence="3">
    <location>
        <begin position="399"/>
        <end position="431"/>
    </location>
</feature>
<evidence type="ECO:0000256" key="4">
    <source>
        <dbReference type="SAM" id="Phobius"/>
    </source>
</evidence>
<feature type="repeat" description="ANK" evidence="3">
    <location>
        <begin position="34"/>
        <end position="66"/>
    </location>
</feature>
<accession>A0ABN8MF92</accession>
<feature type="repeat" description="ANK" evidence="3">
    <location>
        <begin position="229"/>
        <end position="261"/>
    </location>
</feature>
<feature type="repeat" description="ANK" evidence="3">
    <location>
        <begin position="366"/>
        <end position="398"/>
    </location>
</feature>
<dbReference type="PANTHER" id="PTHR24198">
    <property type="entry name" value="ANKYRIN REPEAT AND PROTEIN KINASE DOMAIN-CONTAINING PROTEIN"/>
    <property type="match status" value="1"/>
</dbReference>
<dbReference type="Proteomes" id="UP001159427">
    <property type="component" value="Unassembled WGS sequence"/>
</dbReference>
<evidence type="ECO:0000256" key="2">
    <source>
        <dbReference type="ARBA" id="ARBA00023043"/>
    </source>
</evidence>
<evidence type="ECO:0000256" key="3">
    <source>
        <dbReference type="PROSITE-ProRule" id="PRU00023"/>
    </source>
</evidence>
<feature type="repeat" description="ANK" evidence="3">
    <location>
        <begin position="267"/>
        <end position="299"/>
    </location>
</feature>
<dbReference type="InterPro" id="IPR002110">
    <property type="entry name" value="Ankyrin_rpt"/>
</dbReference>
<dbReference type="EMBL" id="CALNXI010000438">
    <property type="protein sequence ID" value="CAH3027136.1"/>
    <property type="molecule type" value="Genomic_DNA"/>
</dbReference>
<reference evidence="5 6" key="1">
    <citation type="submission" date="2022-05" db="EMBL/GenBank/DDBJ databases">
        <authorList>
            <consortium name="Genoscope - CEA"/>
            <person name="William W."/>
        </authorList>
    </citation>
    <scope>NUCLEOTIDE SEQUENCE [LARGE SCALE GENOMIC DNA]</scope>
</reference>
<evidence type="ECO:0000256" key="1">
    <source>
        <dbReference type="ARBA" id="ARBA00022737"/>
    </source>
</evidence>
<proteinExistence type="predicted"/>
<evidence type="ECO:0000313" key="5">
    <source>
        <dbReference type="EMBL" id="CAH3027136.1"/>
    </source>
</evidence>
<feature type="repeat" description="ANK" evidence="3">
    <location>
        <begin position="333"/>
        <end position="365"/>
    </location>
</feature>
<keyword evidence="4" id="KW-0472">Membrane</keyword>
<organism evidence="5 6">
    <name type="scientific">Porites evermanni</name>
    <dbReference type="NCBI Taxonomy" id="104178"/>
    <lineage>
        <taxon>Eukaryota</taxon>
        <taxon>Metazoa</taxon>
        <taxon>Cnidaria</taxon>
        <taxon>Anthozoa</taxon>
        <taxon>Hexacorallia</taxon>
        <taxon>Scleractinia</taxon>
        <taxon>Fungiina</taxon>
        <taxon>Poritidae</taxon>
        <taxon>Porites</taxon>
    </lineage>
</organism>
<dbReference type="PROSITE" id="PS50088">
    <property type="entry name" value="ANK_REPEAT"/>
    <property type="match status" value="9"/>
</dbReference>
<keyword evidence="4" id="KW-1133">Transmembrane helix</keyword>
<feature type="non-terminal residue" evidence="5">
    <location>
        <position position="1"/>
    </location>
</feature>
<dbReference type="PRINTS" id="PR01415">
    <property type="entry name" value="ANKYRIN"/>
</dbReference>
<dbReference type="SUPFAM" id="SSF48403">
    <property type="entry name" value="Ankyrin repeat"/>
    <property type="match status" value="3"/>
</dbReference>
<feature type="repeat" description="ANK" evidence="3">
    <location>
        <begin position="300"/>
        <end position="332"/>
    </location>
</feature>
<name>A0ABN8MF92_9CNID</name>
<gene>
    <name evidence="5" type="ORF">PEVE_00030802</name>
</gene>
<dbReference type="Pfam" id="PF12796">
    <property type="entry name" value="Ank_2"/>
    <property type="match status" value="3"/>
</dbReference>
<protein>
    <submittedName>
        <fullName evidence="5">Uncharacterized protein</fullName>
    </submittedName>
</protein>
<dbReference type="PROSITE" id="PS50297">
    <property type="entry name" value="ANK_REP_REGION"/>
    <property type="match status" value="9"/>
</dbReference>
<sequence>ASRGLLHKAAISGQYETVKMLLESGEDVDQSDQFSLTPLHLACWYGQESIVILLLEHGANVKAKDRFQRTPLQKAERQEHHSIVYLILVLLYTNIFFIPSVTTIRRSQYSRSLDKQSGFNLLQAAVLEGKYDIVLKANGLLENFLEEMEHRKTGNNAKGFPGKTAVDILSLVLGTKSSPYSIERFYKNWAENNSRLTKLQWGTCNDDVEQEVEFVLSDGVDINARASDNDYTALLWASRSSSSQFIETLIDLGADVNAQRKNVQGGDGFTPLHLSVNKGLENLIRLLVEHNADVNIQDTRGYTPLHLCTRNSDENLCRLLLEHDADVNIRDKDGDTPLHWCALRGNENLCRLLLEHNVDVNIQDTRGYTPLHLCVREGNENLCRLLLEHDADVNIRHKDGNTPLHWCALKSNENFCRLLLEHNVDVNIQDTRGYTPLHLCARIGNENLCRLLLEHNADVNIQNTGKYTPLHLRAKEGNENLRRLLLEHNAMQQHHKF</sequence>
<keyword evidence="6" id="KW-1185">Reference proteome</keyword>
<evidence type="ECO:0000313" key="6">
    <source>
        <dbReference type="Proteomes" id="UP001159427"/>
    </source>
</evidence>
<feature type="repeat" description="ANK" evidence="3">
    <location>
        <begin position="1"/>
        <end position="33"/>
    </location>
</feature>
<feature type="repeat" description="ANK" evidence="3">
    <location>
        <begin position="432"/>
        <end position="464"/>
    </location>
</feature>
<dbReference type="Pfam" id="PF00023">
    <property type="entry name" value="Ank"/>
    <property type="match status" value="2"/>
</dbReference>
<feature type="transmembrane region" description="Helical" evidence="4">
    <location>
        <begin position="83"/>
        <end position="102"/>
    </location>
</feature>